<evidence type="ECO:0000313" key="1">
    <source>
        <dbReference type="EMBL" id="KOO33712.1"/>
    </source>
</evidence>
<evidence type="ECO:0000313" key="2">
    <source>
        <dbReference type="Proteomes" id="UP000037460"/>
    </source>
</evidence>
<name>A0A0M0K521_9EUKA</name>
<dbReference type="Gene3D" id="3.40.50.720">
    <property type="entry name" value="NAD(P)-binding Rossmann-like Domain"/>
    <property type="match status" value="1"/>
</dbReference>
<proteinExistence type="predicted"/>
<organism evidence="1 2">
    <name type="scientific">Chrysochromulina tobinii</name>
    <dbReference type="NCBI Taxonomy" id="1460289"/>
    <lineage>
        <taxon>Eukaryota</taxon>
        <taxon>Haptista</taxon>
        <taxon>Haptophyta</taxon>
        <taxon>Prymnesiophyceae</taxon>
        <taxon>Prymnesiales</taxon>
        <taxon>Chrysochromulinaceae</taxon>
        <taxon>Chrysochromulina</taxon>
    </lineage>
</organism>
<keyword evidence="2" id="KW-1185">Reference proteome</keyword>
<dbReference type="GO" id="GO:0047560">
    <property type="term" value="F:3-dehydrosphinganine reductase activity"/>
    <property type="evidence" value="ECO:0007669"/>
    <property type="project" value="TreeGrafter"/>
</dbReference>
<gene>
    <name evidence="1" type="ORF">Ctob_010057</name>
</gene>
<accession>A0A0M0K521</accession>
<dbReference type="EMBL" id="JWZX01001446">
    <property type="protein sequence ID" value="KOO33712.1"/>
    <property type="molecule type" value="Genomic_DNA"/>
</dbReference>
<dbReference type="Proteomes" id="UP000037460">
    <property type="component" value="Unassembled WGS sequence"/>
</dbReference>
<dbReference type="InterPro" id="IPR002347">
    <property type="entry name" value="SDR_fam"/>
</dbReference>
<dbReference type="AlphaFoldDB" id="A0A0M0K521"/>
<dbReference type="GO" id="GO:0005789">
    <property type="term" value="C:endoplasmic reticulum membrane"/>
    <property type="evidence" value="ECO:0007669"/>
    <property type="project" value="TreeGrafter"/>
</dbReference>
<protein>
    <submittedName>
        <fullName evidence="1">Uncharacterized protein</fullName>
    </submittedName>
</protein>
<sequence>MPAENETRASPMALPSRHVVILGGGEGLTREIALECVRRGADVTVLAAESDALTATYELMKTISLERPTQASEQRQQLRCSPLELSDGPMACFVGMQNVLEIVGRIDCFVCHPSELFLEVPATALKTPTTALQAPTTALQAPLQVQAVLCCVWAVRAIVFPMQRQAHGRVMVLGTAPPAASAVTRLSYKLAMQRLARSLRAELGEFAIPVSLASPL</sequence>
<comment type="caution">
    <text evidence="1">The sequence shown here is derived from an EMBL/GenBank/DDBJ whole genome shotgun (WGS) entry which is preliminary data.</text>
</comment>
<feature type="non-terminal residue" evidence="1">
    <location>
        <position position="216"/>
    </location>
</feature>
<dbReference type="OrthoDB" id="10267115at2759"/>
<dbReference type="GO" id="GO:0030148">
    <property type="term" value="P:sphingolipid biosynthetic process"/>
    <property type="evidence" value="ECO:0007669"/>
    <property type="project" value="TreeGrafter"/>
</dbReference>
<dbReference type="GO" id="GO:0006666">
    <property type="term" value="P:3-keto-sphinganine metabolic process"/>
    <property type="evidence" value="ECO:0007669"/>
    <property type="project" value="TreeGrafter"/>
</dbReference>
<dbReference type="SUPFAM" id="SSF51735">
    <property type="entry name" value="NAD(P)-binding Rossmann-fold domains"/>
    <property type="match status" value="1"/>
</dbReference>
<dbReference type="PANTHER" id="PTHR43550">
    <property type="entry name" value="3-KETODIHYDROSPHINGOSINE REDUCTASE"/>
    <property type="match status" value="1"/>
</dbReference>
<dbReference type="PANTHER" id="PTHR43550:SF3">
    <property type="entry name" value="3-KETODIHYDROSPHINGOSINE REDUCTASE"/>
    <property type="match status" value="1"/>
</dbReference>
<reference evidence="2" key="1">
    <citation type="journal article" date="2015" name="PLoS Genet.">
        <title>Genome Sequence and Transcriptome Analyses of Chrysochromulina tobin: Metabolic Tools for Enhanced Algal Fitness in the Prominent Order Prymnesiales (Haptophyceae).</title>
        <authorList>
            <person name="Hovde B.T."/>
            <person name="Deodato C.R."/>
            <person name="Hunsperger H.M."/>
            <person name="Ryken S.A."/>
            <person name="Yost W."/>
            <person name="Jha R.K."/>
            <person name="Patterson J."/>
            <person name="Monnat R.J. Jr."/>
            <person name="Barlow S.B."/>
            <person name="Starkenburg S.R."/>
            <person name="Cattolico R.A."/>
        </authorList>
    </citation>
    <scope>NUCLEOTIDE SEQUENCE</scope>
    <source>
        <strain evidence="2">CCMP291</strain>
    </source>
</reference>
<dbReference type="InterPro" id="IPR036291">
    <property type="entry name" value="NAD(P)-bd_dom_sf"/>
</dbReference>
<dbReference type="Pfam" id="PF00106">
    <property type="entry name" value="adh_short"/>
    <property type="match status" value="1"/>
</dbReference>